<evidence type="ECO:0000313" key="2">
    <source>
        <dbReference type="EMBL" id="KXF80034.1"/>
    </source>
</evidence>
<dbReference type="Proteomes" id="UP000070529">
    <property type="component" value="Unassembled WGS sequence"/>
</dbReference>
<proteinExistence type="predicted"/>
<gene>
    <name evidence="2" type="ORF">ATN88_13455</name>
</gene>
<dbReference type="STRING" id="294935.ATN88_13455"/>
<comment type="caution">
    <text evidence="2">The sequence shown here is derived from an EMBL/GenBank/DDBJ whole genome shotgun (WGS) entry which is preliminary data.</text>
</comment>
<sequence>MNLKPVIWLDGDREDESRIDLSLKDYCTRESTPSFWHDNAPEATLGLRSKAKIVSPSQGSNASVSGTISKQHTEAVNGLYAFPSLKIEDVGVYRLRSKVTGKYLDMKVNRGELPVGRFYPSHFGIASEFKRGVEAANDEDGNGFTYLEQPFVGEYTIHAMDINDKPVKNYHLYTGTNDKAQFEDWVIDPGTQYPYEGSDLSARWQGARLGNTQWVAGTGGVSEVKVSGNMVMRKADNEDGPFEPLRFAAGVAVADRDNTQFELCANQGDFGCSKSVKHPTDDRFGAQVAEGPFFFGRIRVGSFTETQDFSGEQNLPVIVEYWNGRRFATNSRDNASFVHLAGSLKQQLVNNSQNLETQIQWQDGSTTEGTESVANGVYTFKVVPQQGNETLPFREQFRFWQCLASGCEVDETTVTGFVEQPWLQYGWESATELKKTSGLVTYGHYRGSDRLIYKGEKNITLTGE</sequence>
<dbReference type="OrthoDB" id="9790247at2"/>
<dbReference type="InterPro" id="IPR046524">
    <property type="entry name" value="DUF6701"/>
</dbReference>
<name>A0A135I3N1_9GAMM</name>
<dbReference type="EMBL" id="LNTY01000058">
    <property type="protein sequence ID" value="KXF80034.1"/>
    <property type="molecule type" value="Genomic_DNA"/>
</dbReference>
<evidence type="ECO:0000259" key="1">
    <source>
        <dbReference type="Pfam" id="PF20419"/>
    </source>
</evidence>
<evidence type="ECO:0000313" key="3">
    <source>
        <dbReference type="Proteomes" id="UP000070529"/>
    </source>
</evidence>
<feature type="domain" description="DUF6701" evidence="1">
    <location>
        <begin position="2"/>
        <end position="457"/>
    </location>
</feature>
<organism evidence="2 3">
    <name type="scientific">Enterovibrio coralii</name>
    <dbReference type="NCBI Taxonomy" id="294935"/>
    <lineage>
        <taxon>Bacteria</taxon>
        <taxon>Pseudomonadati</taxon>
        <taxon>Pseudomonadota</taxon>
        <taxon>Gammaproteobacteria</taxon>
        <taxon>Vibrionales</taxon>
        <taxon>Vibrionaceae</taxon>
        <taxon>Enterovibrio</taxon>
    </lineage>
</organism>
<dbReference type="AlphaFoldDB" id="A0A135I3N1"/>
<accession>A0A135I3N1</accession>
<reference evidence="2 3" key="1">
    <citation type="submission" date="2015-11" db="EMBL/GenBank/DDBJ databases">
        <title>Genomic Taxonomy of the Vibrionaceae.</title>
        <authorList>
            <person name="Gomez-Gil B."/>
            <person name="Enciso-Ibarra J."/>
        </authorList>
    </citation>
    <scope>NUCLEOTIDE SEQUENCE [LARGE SCALE GENOMIC DNA]</scope>
    <source>
        <strain evidence="2 3">CAIM 912</strain>
    </source>
</reference>
<dbReference type="Pfam" id="PF20419">
    <property type="entry name" value="DUF6701"/>
    <property type="match status" value="1"/>
</dbReference>
<protein>
    <recommendedName>
        <fullName evidence="1">DUF6701 domain-containing protein</fullName>
    </recommendedName>
</protein>
<keyword evidence="3" id="KW-1185">Reference proteome</keyword>